<name>A0ABN0UCD1_9GAMM</name>
<comment type="caution">
    <text evidence="1">The sequence shown here is derived from an EMBL/GenBank/DDBJ whole genome shotgun (WGS) entry which is preliminary data.</text>
</comment>
<evidence type="ECO:0000313" key="1">
    <source>
        <dbReference type="EMBL" id="GAA0245763.1"/>
    </source>
</evidence>
<dbReference type="Proteomes" id="UP001500657">
    <property type="component" value="Unassembled WGS sequence"/>
</dbReference>
<reference evidence="1 2" key="1">
    <citation type="journal article" date="2019" name="Int. J. Syst. Evol. Microbiol.">
        <title>The Global Catalogue of Microorganisms (GCM) 10K type strain sequencing project: providing services to taxonomists for standard genome sequencing and annotation.</title>
        <authorList>
            <consortium name="The Broad Institute Genomics Platform"/>
            <consortium name="The Broad Institute Genome Sequencing Center for Infectious Disease"/>
            <person name="Wu L."/>
            <person name="Ma J."/>
        </authorList>
    </citation>
    <scope>NUCLEOTIDE SEQUENCE [LARGE SCALE GENOMIC DNA]</scope>
    <source>
        <strain evidence="1 2">JCM 16242</strain>
    </source>
</reference>
<evidence type="ECO:0000313" key="2">
    <source>
        <dbReference type="Proteomes" id="UP001500657"/>
    </source>
</evidence>
<sequence>MIGRALQDRVHVVLKRFMAQVGADIHEVHAIHRPWQKRPLWRARTATQVQEDVKTRMQIRHGELRIKTRCRKR</sequence>
<accession>A0ABN0UCD1</accession>
<proteinExistence type="predicted"/>
<keyword evidence="2" id="KW-1185">Reference proteome</keyword>
<dbReference type="EMBL" id="BAAAFO010000002">
    <property type="protein sequence ID" value="GAA0245763.1"/>
    <property type="molecule type" value="Genomic_DNA"/>
</dbReference>
<organism evidence="1 2">
    <name type="scientific">Rhodanobacter caeni</name>
    <dbReference type="NCBI Taxonomy" id="657654"/>
    <lineage>
        <taxon>Bacteria</taxon>
        <taxon>Pseudomonadati</taxon>
        <taxon>Pseudomonadota</taxon>
        <taxon>Gammaproteobacteria</taxon>
        <taxon>Lysobacterales</taxon>
        <taxon>Rhodanobacteraceae</taxon>
        <taxon>Rhodanobacter</taxon>
    </lineage>
</organism>
<protein>
    <submittedName>
        <fullName evidence="1">Uncharacterized protein</fullName>
    </submittedName>
</protein>
<gene>
    <name evidence="1" type="ORF">GCM10009126_09190</name>
</gene>